<protein>
    <submittedName>
        <fullName evidence="1">Si:dkeyp-81f3.4</fullName>
    </submittedName>
</protein>
<dbReference type="Pfam" id="PF14469">
    <property type="entry name" value="AKAP28"/>
    <property type="match status" value="1"/>
</dbReference>
<evidence type="ECO:0000313" key="2">
    <source>
        <dbReference type="Proteomes" id="UP000694546"/>
    </source>
</evidence>
<organism evidence="1 2">
    <name type="scientific">Gadus morhua</name>
    <name type="common">Atlantic cod</name>
    <dbReference type="NCBI Taxonomy" id="8049"/>
    <lineage>
        <taxon>Eukaryota</taxon>
        <taxon>Metazoa</taxon>
        <taxon>Chordata</taxon>
        <taxon>Craniata</taxon>
        <taxon>Vertebrata</taxon>
        <taxon>Euteleostomi</taxon>
        <taxon>Actinopterygii</taxon>
        <taxon>Neopterygii</taxon>
        <taxon>Teleostei</taxon>
        <taxon>Neoteleostei</taxon>
        <taxon>Acanthomorphata</taxon>
        <taxon>Zeiogadaria</taxon>
        <taxon>Gadariae</taxon>
        <taxon>Gadiformes</taxon>
        <taxon>Gadoidei</taxon>
        <taxon>Gadidae</taxon>
        <taxon>Gadus</taxon>
    </lineage>
</organism>
<dbReference type="Ensembl" id="ENSGMOT00000051210.1">
    <property type="protein sequence ID" value="ENSGMOP00000027605.1"/>
    <property type="gene ID" value="ENSGMOG00000033318.1"/>
</dbReference>
<dbReference type="InterPro" id="IPR025663">
    <property type="entry name" value="AKAP_28"/>
</dbReference>
<dbReference type="GO" id="GO:0034237">
    <property type="term" value="F:protein kinase A regulatory subunit binding"/>
    <property type="evidence" value="ECO:0007669"/>
    <property type="project" value="TreeGrafter"/>
</dbReference>
<name>A0A8C5A826_GADMO</name>
<dbReference type="AlphaFoldDB" id="A0A8C5A826"/>
<reference evidence="1" key="1">
    <citation type="submission" date="2025-08" db="UniProtKB">
        <authorList>
            <consortium name="Ensembl"/>
        </authorList>
    </citation>
    <scope>IDENTIFICATION</scope>
</reference>
<reference evidence="1" key="2">
    <citation type="submission" date="2025-09" db="UniProtKB">
        <authorList>
            <consortium name="Ensembl"/>
        </authorList>
    </citation>
    <scope>IDENTIFICATION</scope>
</reference>
<dbReference type="GO" id="GO:0005952">
    <property type="term" value="C:cAMP-dependent protein kinase complex"/>
    <property type="evidence" value="ECO:0007669"/>
    <property type="project" value="TreeGrafter"/>
</dbReference>
<evidence type="ECO:0000313" key="1">
    <source>
        <dbReference type="Ensembl" id="ENSGMOP00000027605.1"/>
    </source>
</evidence>
<proteinExistence type="predicted"/>
<dbReference type="InterPro" id="IPR053084">
    <property type="entry name" value="AKAP"/>
</dbReference>
<sequence>MEEDRPSSNTSLRAEELVTVVLERANRAVMKDLGHDDQMKTTKKVDHPGQNMDWASCRDFSVELGRKQIMEYISTWGLSPRWVLNLAFLETIQEEYHSLHRYRARLSIPTRQSPVPRDTASVCFTVRLSRFRPQTERVEVCYTLESNKLVHLAGKTAFREKWLEDLVHSKALLRRAVDF</sequence>
<dbReference type="Proteomes" id="UP000694546">
    <property type="component" value="Chromosome 19"/>
</dbReference>
<accession>A0A8C5A826</accession>
<dbReference type="PANTHER" id="PTHR35075:SF1">
    <property type="entry name" value="A-KINASE ANCHOR PROTEIN 14"/>
    <property type="match status" value="1"/>
</dbReference>
<dbReference type="PANTHER" id="PTHR35075">
    <property type="entry name" value="A-KINASE ANCHOR PROTEIN 14"/>
    <property type="match status" value="1"/>
</dbReference>
<dbReference type="OMA" id="FHYIYCV"/>
<dbReference type="GeneTree" id="ENSGT00390000003444"/>
<keyword evidence="2" id="KW-1185">Reference proteome</keyword>